<protein>
    <submittedName>
        <fullName evidence="2">Uncharacterized protein</fullName>
    </submittedName>
</protein>
<dbReference type="GeneID" id="98337110"/>
<gene>
    <name evidence="2" type="ORF">R5H13_16240</name>
</gene>
<feature type="transmembrane region" description="Helical" evidence="1">
    <location>
        <begin position="56"/>
        <end position="79"/>
    </location>
</feature>
<keyword evidence="3" id="KW-1185">Reference proteome</keyword>
<sequence length="206" mass="23293">MKKNFSIRDLLLPYAVIGVGLFVLYDIRYHFFLIYIMTISAILVVGIRLKDINISTLAILVAIPFSLEVIVFSSGLISLSSTESSRLLQNSIIFGVHFLINLSVVFPLTHRVELTKKLFPKAKVRFTFADSILPWLAILGVFMSFAGLVENYLRHAKGVNSTIFFYSFDVSGYIIYASNCGVLLVLTALTYKEEYDYALPSLRKKR</sequence>
<feature type="transmembrane region" description="Helical" evidence="1">
    <location>
        <begin position="132"/>
        <end position="153"/>
    </location>
</feature>
<feature type="transmembrane region" description="Helical" evidence="1">
    <location>
        <begin position="173"/>
        <end position="191"/>
    </location>
</feature>
<evidence type="ECO:0000313" key="3">
    <source>
        <dbReference type="Proteomes" id="UP001304419"/>
    </source>
</evidence>
<keyword evidence="1" id="KW-0812">Transmembrane</keyword>
<keyword evidence="1" id="KW-0472">Membrane</keyword>
<organism evidence="2 3">
    <name type="scientific">Pseudoalteromonas maricaloris</name>
    <dbReference type="NCBI Taxonomy" id="184924"/>
    <lineage>
        <taxon>Bacteria</taxon>
        <taxon>Pseudomonadati</taxon>
        <taxon>Pseudomonadota</taxon>
        <taxon>Gammaproteobacteria</taxon>
        <taxon>Alteromonadales</taxon>
        <taxon>Pseudoalteromonadaceae</taxon>
        <taxon>Pseudoalteromonas</taxon>
    </lineage>
</organism>
<name>A0ABZ0M9G8_9GAMM</name>
<dbReference type="Proteomes" id="UP001304419">
    <property type="component" value="Chromosome 1"/>
</dbReference>
<feature type="transmembrane region" description="Helical" evidence="1">
    <location>
        <begin position="7"/>
        <end position="25"/>
    </location>
</feature>
<evidence type="ECO:0000256" key="1">
    <source>
        <dbReference type="SAM" id="Phobius"/>
    </source>
</evidence>
<reference evidence="2 3" key="1">
    <citation type="submission" date="2023-10" db="EMBL/GenBank/DDBJ databases">
        <title>To unveil natural product biosynthetic capacity in Pseudoalteromonas.</title>
        <authorList>
            <person name="Wang J."/>
        </authorList>
    </citation>
    <scope>NUCLEOTIDE SEQUENCE [LARGE SCALE GENOMIC DNA]</scope>
    <source>
        <strain evidence="2 3">DSM 15914</strain>
    </source>
</reference>
<feature type="transmembrane region" description="Helical" evidence="1">
    <location>
        <begin position="31"/>
        <end position="49"/>
    </location>
</feature>
<feature type="transmembrane region" description="Helical" evidence="1">
    <location>
        <begin position="91"/>
        <end position="112"/>
    </location>
</feature>
<accession>A0ABZ0M9G8</accession>
<keyword evidence="1" id="KW-1133">Transmembrane helix</keyword>
<evidence type="ECO:0000313" key="2">
    <source>
        <dbReference type="EMBL" id="WOX28160.1"/>
    </source>
</evidence>
<dbReference type="EMBL" id="CP137578">
    <property type="protein sequence ID" value="WOX28160.1"/>
    <property type="molecule type" value="Genomic_DNA"/>
</dbReference>
<dbReference type="RefSeq" id="WP_223193778.1">
    <property type="nucleotide sequence ID" value="NZ_CBCSDF010000015.1"/>
</dbReference>
<proteinExistence type="predicted"/>